<reference evidence="11 12" key="1">
    <citation type="journal article" date="2016" name="Nat. Commun.">
        <title>Thousands of microbial genomes shed light on interconnected biogeochemical processes in an aquifer system.</title>
        <authorList>
            <person name="Anantharaman K."/>
            <person name="Brown C.T."/>
            <person name="Hug L.A."/>
            <person name="Sharon I."/>
            <person name="Castelle C.J."/>
            <person name="Probst A.J."/>
            <person name="Thomas B.C."/>
            <person name="Singh A."/>
            <person name="Wilkins M.J."/>
            <person name="Karaoz U."/>
            <person name="Brodie E.L."/>
            <person name="Williams K.H."/>
            <person name="Hubbard S.S."/>
            <person name="Banfield J.F."/>
        </authorList>
    </citation>
    <scope>NUCLEOTIDE SEQUENCE [LARGE SCALE GENOMIC DNA]</scope>
</reference>
<dbReference type="UniPathway" id="UPA00196"/>
<evidence type="ECO:0000256" key="5">
    <source>
        <dbReference type="ARBA" id="ARBA00022679"/>
    </source>
</evidence>
<dbReference type="Proteomes" id="UP000177763">
    <property type="component" value="Unassembled WGS sequence"/>
</dbReference>
<dbReference type="GO" id="GO:0006506">
    <property type="term" value="P:GPI anchor biosynthetic process"/>
    <property type="evidence" value="ECO:0007669"/>
    <property type="project" value="UniProtKB-UniPathway"/>
</dbReference>
<dbReference type="AlphaFoldDB" id="A0A1F4VLC3"/>
<dbReference type="InterPro" id="IPR007315">
    <property type="entry name" value="PIG-V/Gpi18"/>
</dbReference>
<gene>
    <name evidence="11" type="ORF">A3H26_01595</name>
</gene>
<evidence type="ECO:0000256" key="2">
    <source>
        <dbReference type="ARBA" id="ARBA00004687"/>
    </source>
</evidence>
<protein>
    <recommendedName>
        <fullName evidence="13">Glycosyltransferase RgtA/B/C/D-like domain-containing protein</fullName>
    </recommendedName>
</protein>
<feature type="transmembrane region" description="Helical" evidence="10">
    <location>
        <begin position="322"/>
        <end position="339"/>
    </location>
</feature>
<sequence>MGQLIKSNIAKIVILFVIWRILLFLIAFISPAVIPQFGARFPYYQERLIASGLPHFIWSFGNFDGVHYLGIAKDAYAYQYTQVFFPLYPLLIRLVSLLTFGNLLIAGLLISNIAFFVSLVIFYKLVNKYHGEKIAFWSCLFLLSFPTSFYFGAIYTEGIFFLLIISVFYLFYKKKILLASILGSFASATRLVGLFLIPAISLKKNIQSIIPILIAPLGFLAYVLYLKIEFNNPLYFVSAQTIFGQERSTTQIILLPQVFWRYLKILATTNGLTFANAAFELGITISILTLLVLSYRRVKTEWLIFSFLAVLMPTFTGTLASMPRYVLIAFPVYILLASIKSLIIKILIVIVFSVLLIITTVLFTQGYWVA</sequence>
<feature type="transmembrane region" description="Helical" evidence="10">
    <location>
        <begin position="90"/>
        <end position="123"/>
    </location>
</feature>
<feature type="transmembrane region" description="Helical" evidence="10">
    <location>
        <begin position="12"/>
        <end position="34"/>
    </location>
</feature>
<proteinExistence type="predicted"/>
<evidence type="ECO:0000256" key="7">
    <source>
        <dbReference type="ARBA" id="ARBA00022824"/>
    </source>
</evidence>
<organism evidence="11 12">
    <name type="scientific">candidate division WWE3 bacterium RIFCSPLOWO2_12_FULL_36_10</name>
    <dbReference type="NCBI Taxonomy" id="1802630"/>
    <lineage>
        <taxon>Bacteria</taxon>
        <taxon>Katanobacteria</taxon>
    </lineage>
</organism>
<evidence type="ECO:0000256" key="1">
    <source>
        <dbReference type="ARBA" id="ARBA00004477"/>
    </source>
</evidence>
<evidence type="ECO:0000313" key="12">
    <source>
        <dbReference type="Proteomes" id="UP000177763"/>
    </source>
</evidence>
<feature type="transmembrane region" description="Helical" evidence="10">
    <location>
        <begin position="272"/>
        <end position="293"/>
    </location>
</feature>
<evidence type="ECO:0000256" key="8">
    <source>
        <dbReference type="ARBA" id="ARBA00022989"/>
    </source>
</evidence>
<keyword evidence="3" id="KW-0337">GPI-anchor biosynthesis</keyword>
<feature type="transmembrane region" description="Helical" evidence="10">
    <location>
        <begin position="300"/>
        <end position="316"/>
    </location>
</feature>
<evidence type="ECO:0008006" key="13">
    <source>
        <dbReference type="Google" id="ProtNLM"/>
    </source>
</evidence>
<comment type="pathway">
    <text evidence="2">Glycolipid biosynthesis; glycosylphosphatidylinositol-anchor biosynthesis.</text>
</comment>
<keyword evidence="8 10" id="KW-1133">Transmembrane helix</keyword>
<dbReference type="Pfam" id="PF04188">
    <property type="entry name" value="Mannosyl_trans2"/>
    <property type="match status" value="1"/>
</dbReference>
<feature type="transmembrane region" description="Helical" evidence="10">
    <location>
        <begin position="346"/>
        <end position="368"/>
    </location>
</feature>
<evidence type="ECO:0000256" key="4">
    <source>
        <dbReference type="ARBA" id="ARBA00022676"/>
    </source>
</evidence>
<dbReference type="EMBL" id="MEVN01000002">
    <property type="protein sequence ID" value="OGC57895.1"/>
    <property type="molecule type" value="Genomic_DNA"/>
</dbReference>
<feature type="transmembrane region" description="Helical" evidence="10">
    <location>
        <begin position="176"/>
        <end position="197"/>
    </location>
</feature>
<evidence type="ECO:0000256" key="9">
    <source>
        <dbReference type="ARBA" id="ARBA00023136"/>
    </source>
</evidence>
<keyword evidence="7" id="KW-0256">Endoplasmic reticulum</keyword>
<keyword evidence="6 10" id="KW-0812">Transmembrane</keyword>
<evidence type="ECO:0000313" key="11">
    <source>
        <dbReference type="EMBL" id="OGC57895.1"/>
    </source>
</evidence>
<dbReference type="PANTHER" id="PTHR12468">
    <property type="entry name" value="GPI MANNOSYLTRANSFERASE 2"/>
    <property type="match status" value="1"/>
</dbReference>
<name>A0A1F4VLC3_UNCKA</name>
<keyword evidence="9 10" id="KW-0472">Membrane</keyword>
<keyword evidence="5" id="KW-0808">Transferase</keyword>
<comment type="caution">
    <text evidence="11">The sequence shown here is derived from an EMBL/GenBank/DDBJ whole genome shotgun (WGS) entry which is preliminary data.</text>
</comment>
<evidence type="ECO:0000256" key="3">
    <source>
        <dbReference type="ARBA" id="ARBA00022502"/>
    </source>
</evidence>
<dbReference type="GO" id="GO:0031501">
    <property type="term" value="C:mannosyltransferase complex"/>
    <property type="evidence" value="ECO:0007669"/>
    <property type="project" value="TreeGrafter"/>
</dbReference>
<feature type="transmembrane region" description="Helical" evidence="10">
    <location>
        <begin position="135"/>
        <end position="164"/>
    </location>
</feature>
<evidence type="ECO:0000256" key="10">
    <source>
        <dbReference type="SAM" id="Phobius"/>
    </source>
</evidence>
<keyword evidence="4" id="KW-0328">Glycosyltransferase</keyword>
<evidence type="ECO:0000256" key="6">
    <source>
        <dbReference type="ARBA" id="ARBA00022692"/>
    </source>
</evidence>
<dbReference type="GO" id="GO:0004376">
    <property type="term" value="F:GPI mannosyltransferase activity"/>
    <property type="evidence" value="ECO:0007669"/>
    <property type="project" value="InterPro"/>
</dbReference>
<dbReference type="STRING" id="1802630.A3H26_01595"/>
<dbReference type="PANTHER" id="PTHR12468:SF2">
    <property type="entry name" value="GPI MANNOSYLTRANSFERASE 2"/>
    <property type="match status" value="1"/>
</dbReference>
<dbReference type="GO" id="GO:0000009">
    <property type="term" value="F:alpha-1,6-mannosyltransferase activity"/>
    <property type="evidence" value="ECO:0007669"/>
    <property type="project" value="InterPro"/>
</dbReference>
<comment type="subcellular location">
    <subcellularLocation>
        <location evidence="1">Endoplasmic reticulum membrane</location>
        <topology evidence="1">Multi-pass membrane protein</topology>
    </subcellularLocation>
</comment>
<accession>A0A1F4VLC3</accession>
<dbReference type="GO" id="GO:0016020">
    <property type="term" value="C:membrane"/>
    <property type="evidence" value="ECO:0007669"/>
    <property type="project" value="GOC"/>
</dbReference>
<feature type="transmembrane region" description="Helical" evidence="10">
    <location>
        <begin position="209"/>
        <end position="228"/>
    </location>
</feature>